<gene>
    <name evidence="1" type="ORF">UFOVP1483_29</name>
</gene>
<dbReference type="InterPro" id="IPR011855">
    <property type="entry name" value="Phgtail_TP901_1"/>
</dbReference>
<accession>A0A6J5SLK2</accession>
<organism evidence="1">
    <name type="scientific">uncultured Caudovirales phage</name>
    <dbReference type="NCBI Taxonomy" id="2100421"/>
    <lineage>
        <taxon>Viruses</taxon>
        <taxon>Duplodnaviria</taxon>
        <taxon>Heunggongvirae</taxon>
        <taxon>Uroviricota</taxon>
        <taxon>Caudoviricetes</taxon>
        <taxon>Peduoviridae</taxon>
        <taxon>Maltschvirus</taxon>
        <taxon>Maltschvirus maltsch</taxon>
    </lineage>
</organism>
<proteinExistence type="predicted"/>
<name>A0A6J5SLK2_9CAUD</name>
<sequence>MNGTACRISVGGVTLATAKSENFQNQMATRDTTTKDSGNFKEIDGALISYSFDASGLFNLSNTATSPQDLQDKLIDRTPVAVVFMSGAIAGTRSQSGSAYVTDITFKADTEGNVEWTCKFEGTGALTTTDN</sequence>
<reference evidence="1" key="1">
    <citation type="submission" date="2020-05" db="EMBL/GenBank/DDBJ databases">
        <authorList>
            <person name="Chiriac C."/>
            <person name="Salcher M."/>
            <person name="Ghai R."/>
            <person name="Kavagutti S V."/>
        </authorList>
    </citation>
    <scope>NUCLEOTIDE SEQUENCE</scope>
</reference>
<dbReference type="Pfam" id="PF06199">
    <property type="entry name" value="Phage_tail_2"/>
    <property type="match status" value="1"/>
</dbReference>
<protein>
    <submittedName>
        <fullName evidence="1">Phage major tail protein TP901-1</fullName>
    </submittedName>
</protein>
<evidence type="ECO:0000313" key="1">
    <source>
        <dbReference type="EMBL" id="CAB4215620.1"/>
    </source>
</evidence>
<dbReference type="EMBL" id="LR797431">
    <property type="protein sequence ID" value="CAB4215620.1"/>
    <property type="molecule type" value="Genomic_DNA"/>
</dbReference>